<comment type="caution">
    <text evidence="1">The sequence shown here is derived from an EMBL/GenBank/DDBJ whole genome shotgun (WGS) entry which is preliminary data.</text>
</comment>
<proteinExistence type="predicted"/>
<dbReference type="EMBL" id="JAVRRA010010890">
    <property type="protein sequence ID" value="KAK5241000.1"/>
    <property type="molecule type" value="Genomic_DNA"/>
</dbReference>
<sequence length="106" mass="12195">MDEVSPERLSRLTFWHNKILGLLALPASLDPYKSVPKHERAQFDILRCMAEHSPALAVTREGYRAIARVQLARKKTSREKDWASLKARSWPPWKEDKTAVDIEKGV</sequence>
<dbReference type="Proteomes" id="UP001357485">
    <property type="component" value="Unassembled WGS sequence"/>
</dbReference>
<feature type="non-terminal residue" evidence="1">
    <location>
        <position position="106"/>
    </location>
</feature>
<evidence type="ECO:0000313" key="1">
    <source>
        <dbReference type="EMBL" id="KAK5241000.1"/>
    </source>
</evidence>
<evidence type="ECO:0000313" key="2">
    <source>
        <dbReference type="Proteomes" id="UP001357485"/>
    </source>
</evidence>
<keyword evidence="2" id="KW-1185">Reference proteome</keyword>
<gene>
    <name evidence="1" type="ORF">LTR16_009877</name>
</gene>
<organism evidence="1 2">
    <name type="scientific">Cryomyces antarcticus</name>
    <dbReference type="NCBI Taxonomy" id="329879"/>
    <lineage>
        <taxon>Eukaryota</taxon>
        <taxon>Fungi</taxon>
        <taxon>Dikarya</taxon>
        <taxon>Ascomycota</taxon>
        <taxon>Pezizomycotina</taxon>
        <taxon>Dothideomycetes</taxon>
        <taxon>Dothideomycetes incertae sedis</taxon>
        <taxon>Cryomyces</taxon>
    </lineage>
</organism>
<accession>A0ABR0LTE0</accession>
<protein>
    <submittedName>
        <fullName evidence="1">Uncharacterized protein</fullName>
    </submittedName>
</protein>
<reference evidence="1 2" key="1">
    <citation type="submission" date="2023-08" db="EMBL/GenBank/DDBJ databases">
        <title>Black Yeasts Isolated from many extreme environments.</title>
        <authorList>
            <person name="Coleine C."/>
            <person name="Stajich J.E."/>
            <person name="Selbmann L."/>
        </authorList>
    </citation>
    <scope>NUCLEOTIDE SEQUENCE [LARGE SCALE GENOMIC DNA]</scope>
    <source>
        <strain evidence="1 2">CCFEE 536</strain>
    </source>
</reference>
<name>A0ABR0LTE0_9PEZI</name>